<feature type="region of interest" description="Disordered" evidence="1">
    <location>
        <begin position="1"/>
        <end position="23"/>
    </location>
</feature>
<evidence type="ECO:0000256" key="1">
    <source>
        <dbReference type="SAM" id="MobiDB-lite"/>
    </source>
</evidence>
<dbReference type="EMBL" id="PEJP01000091">
    <property type="protein sequence ID" value="RYO27738.1"/>
    <property type="molecule type" value="Genomic_DNA"/>
</dbReference>
<keyword evidence="3" id="KW-1185">Reference proteome</keyword>
<accession>A0A4Q4PXM8</accession>
<dbReference type="Proteomes" id="UP000293823">
    <property type="component" value="Unassembled WGS sequence"/>
</dbReference>
<dbReference type="AlphaFoldDB" id="A0A4Q4PXM8"/>
<protein>
    <recommendedName>
        <fullName evidence="4">Hypervirulence associated protein TUDOR domain-containing protein</fullName>
    </recommendedName>
</protein>
<evidence type="ECO:0000313" key="2">
    <source>
        <dbReference type="EMBL" id="RYO27738.1"/>
    </source>
</evidence>
<organism evidence="2 3">
    <name type="scientific">Alternaria arborescens</name>
    <dbReference type="NCBI Taxonomy" id="156630"/>
    <lineage>
        <taxon>Eukaryota</taxon>
        <taxon>Fungi</taxon>
        <taxon>Dikarya</taxon>
        <taxon>Ascomycota</taxon>
        <taxon>Pezizomycotina</taxon>
        <taxon>Dothideomycetes</taxon>
        <taxon>Pleosporomycetidae</taxon>
        <taxon>Pleosporales</taxon>
        <taxon>Pleosporineae</taxon>
        <taxon>Pleosporaceae</taxon>
        <taxon>Alternaria</taxon>
        <taxon>Alternaria sect. Alternaria</taxon>
    </lineage>
</organism>
<reference evidence="3" key="1">
    <citation type="journal article" date="2019" name="bioRxiv">
        <title>Genomics, evolutionary history and diagnostics of the Alternaria alternata species group including apple and Asian pear pathotypes.</title>
        <authorList>
            <person name="Armitage A.D."/>
            <person name="Cockerton H.M."/>
            <person name="Sreenivasaprasad S."/>
            <person name="Woodhall J.W."/>
            <person name="Lane C.R."/>
            <person name="Harrison R.J."/>
            <person name="Clarkson J.P."/>
        </authorList>
    </citation>
    <scope>NUCLEOTIDE SEQUENCE [LARGE SCALE GENOMIC DNA]</scope>
    <source>
        <strain evidence="3">RGR 97.0016</strain>
    </source>
</reference>
<evidence type="ECO:0008006" key="4">
    <source>
        <dbReference type="Google" id="ProtNLM"/>
    </source>
</evidence>
<name>A0A4Q4PXM8_9PLEO</name>
<sequence>MPQRPPTPAGARQPGADDENVYKAKDQVVVWESDKTDWTAGKVLKAEGSSDGARSCSVQYGPKNNIDTFKWENMRLTHRDG</sequence>
<proteinExistence type="predicted"/>
<gene>
    <name evidence="2" type="ORF">AA0113_g12265</name>
</gene>
<comment type="caution">
    <text evidence="2">The sequence shown here is derived from an EMBL/GenBank/DDBJ whole genome shotgun (WGS) entry which is preliminary data.</text>
</comment>
<evidence type="ECO:0000313" key="3">
    <source>
        <dbReference type="Proteomes" id="UP000293823"/>
    </source>
</evidence>